<evidence type="ECO:0000256" key="2">
    <source>
        <dbReference type="ARBA" id="ARBA00022723"/>
    </source>
</evidence>
<dbReference type="PATRIC" id="fig|84022.5.peg.3195"/>
<dbReference type="InterPro" id="IPR036866">
    <property type="entry name" value="RibonucZ/Hydroxyglut_hydro"/>
</dbReference>
<evidence type="ECO:0000313" key="6">
    <source>
        <dbReference type="Proteomes" id="UP000035704"/>
    </source>
</evidence>
<dbReference type="KEGG" id="cace:CACET_c17380"/>
<dbReference type="Pfam" id="PF00753">
    <property type="entry name" value="Lactamase_B"/>
    <property type="match status" value="1"/>
</dbReference>
<dbReference type="OrthoDB" id="9802248at2"/>
<dbReference type="RefSeq" id="WP_044823908.1">
    <property type="nucleotide sequence ID" value="NZ_CP009687.1"/>
</dbReference>
<keyword evidence="2" id="KW-0479">Metal-binding</keyword>
<sequence length="206" mass="22471">MILERLSVGVYGANCYIIGDEKNNEAAVVDPGGDADEILKVLKEKELHLKYILLTHGHGDHIGGLKELKEKTNAPVYIHEKDHAMLQDSNKNFSSRMGGPVVEMAADQFLEEGHSLSLGELTLEIIHTPGHTQGCVCIHIGNVVLTGDTLFANSIGRTDLEGGNHQQIIQSIKEKLMTLDENTTVFPGHGPATKIGVEKTTNPYIR</sequence>
<dbReference type="SUPFAM" id="SSF56281">
    <property type="entry name" value="Metallo-hydrolase/oxidoreductase"/>
    <property type="match status" value="1"/>
</dbReference>
<evidence type="ECO:0000313" key="5">
    <source>
        <dbReference type="EMBL" id="AKL95186.1"/>
    </source>
</evidence>
<dbReference type="CDD" id="cd06262">
    <property type="entry name" value="metallo-hydrolase-like_MBL-fold"/>
    <property type="match status" value="1"/>
</dbReference>
<organism evidence="5 6">
    <name type="scientific">Clostridium aceticum</name>
    <dbReference type="NCBI Taxonomy" id="84022"/>
    <lineage>
        <taxon>Bacteria</taxon>
        <taxon>Bacillati</taxon>
        <taxon>Bacillota</taxon>
        <taxon>Clostridia</taxon>
        <taxon>Eubacteriales</taxon>
        <taxon>Clostridiaceae</taxon>
        <taxon>Clostridium</taxon>
    </lineage>
</organism>
<evidence type="ECO:0000256" key="3">
    <source>
        <dbReference type="ARBA" id="ARBA00022801"/>
    </source>
</evidence>
<accession>A0A0D8IDJ6</accession>
<dbReference type="InterPro" id="IPR051453">
    <property type="entry name" value="MBL_Glyoxalase_II"/>
</dbReference>
<keyword evidence="6" id="KW-1185">Reference proteome</keyword>
<protein>
    <submittedName>
        <fullName evidence="5">Zn-dependent hydrolase</fullName>
    </submittedName>
</protein>
<dbReference type="PANTHER" id="PTHR46233:SF3">
    <property type="entry name" value="HYDROXYACYLGLUTATHIONE HYDROLASE GLOC"/>
    <property type="match status" value="1"/>
</dbReference>
<dbReference type="Proteomes" id="UP000035704">
    <property type="component" value="Chromosome"/>
</dbReference>
<name>A0A0D8IDJ6_9CLOT</name>
<gene>
    <name evidence="5" type="ORF">CACET_c17380</name>
</gene>
<dbReference type="GO" id="GO:0016787">
    <property type="term" value="F:hydrolase activity"/>
    <property type="evidence" value="ECO:0007669"/>
    <property type="project" value="UniProtKB-KW"/>
</dbReference>
<comment type="cofactor">
    <cofactor evidence="1">
        <name>Zn(2+)</name>
        <dbReference type="ChEBI" id="CHEBI:29105"/>
    </cofactor>
</comment>
<dbReference type="PANTHER" id="PTHR46233">
    <property type="entry name" value="HYDROXYACYLGLUTATHIONE HYDROLASE GLOC"/>
    <property type="match status" value="1"/>
</dbReference>
<reference evidence="5 6" key="1">
    <citation type="submission" date="2014-10" db="EMBL/GenBank/DDBJ databases">
        <title>Genome sequence of Clostridium aceticum DSM 1496.</title>
        <authorList>
            <person name="Poehlein A."/>
            <person name="Schiel-Bengelsdorf B."/>
            <person name="Gottschalk G."/>
            <person name="Duerre P."/>
            <person name="Daniel R."/>
        </authorList>
    </citation>
    <scope>NUCLEOTIDE SEQUENCE [LARGE SCALE GENOMIC DNA]</scope>
    <source>
        <strain evidence="5 6">DSM 1496</strain>
    </source>
</reference>
<proteinExistence type="predicted"/>
<dbReference type="AlphaFoldDB" id="A0A0D8IDJ6"/>
<dbReference type="Gene3D" id="3.60.15.10">
    <property type="entry name" value="Ribonuclease Z/Hydroxyacylglutathione hydrolase-like"/>
    <property type="match status" value="1"/>
</dbReference>
<dbReference type="InterPro" id="IPR001279">
    <property type="entry name" value="Metallo-B-lactamas"/>
</dbReference>
<dbReference type="EMBL" id="CP009687">
    <property type="protein sequence ID" value="AKL95186.1"/>
    <property type="molecule type" value="Genomic_DNA"/>
</dbReference>
<dbReference type="SMART" id="SM00849">
    <property type="entry name" value="Lactamase_B"/>
    <property type="match status" value="1"/>
</dbReference>
<keyword evidence="3 5" id="KW-0378">Hydrolase</keyword>
<keyword evidence="4" id="KW-0862">Zinc</keyword>
<evidence type="ECO:0000256" key="1">
    <source>
        <dbReference type="ARBA" id="ARBA00001947"/>
    </source>
</evidence>
<dbReference type="GO" id="GO:0046872">
    <property type="term" value="F:metal ion binding"/>
    <property type="evidence" value="ECO:0007669"/>
    <property type="project" value="UniProtKB-KW"/>
</dbReference>
<evidence type="ECO:0000256" key="4">
    <source>
        <dbReference type="ARBA" id="ARBA00022833"/>
    </source>
</evidence>
<dbReference type="STRING" id="84022.CACET_c17380"/>